<dbReference type="AlphaFoldDB" id="A0A834R820"/>
<dbReference type="OrthoDB" id="191192at2759"/>
<dbReference type="GO" id="GO:0008418">
    <property type="term" value="F:protein-N-terminal asparagine amidohydrolase activity"/>
    <property type="evidence" value="ECO:0007669"/>
    <property type="project" value="UniProtKB-UniRule"/>
</dbReference>
<evidence type="ECO:0000259" key="9">
    <source>
        <dbReference type="Pfam" id="PF09764"/>
    </source>
</evidence>
<gene>
    <name evidence="10" type="ORF">SSS_8956</name>
</gene>
<dbReference type="InterPro" id="IPR023128">
    <property type="entry name" value="Prot_N_Gln_amidohydro_ab_roll"/>
</dbReference>
<evidence type="ECO:0000256" key="8">
    <source>
        <dbReference type="RuleBase" id="RU367082"/>
    </source>
</evidence>
<evidence type="ECO:0000313" key="10">
    <source>
        <dbReference type="EMBL" id="KAF7491771.1"/>
    </source>
</evidence>
<keyword evidence="6 8" id="KW-0378">Hydrolase</keyword>
<dbReference type="Proteomes" id="UP000070412">
    <property type="component" value="Unassembled WGS sequence"/>
</dbReference>
<dbReference type="EC" id="3.5.1.122" evidence="4 8"/>
<dbReference type="GO" id="GO:0070773">
    <property type="term" value="F:protein-N-terminal glutamine amidohydrolase activity"/>
    <property type="evidence" value="ECO:0007669"/>
    <property type="project" value="UniProtKB-UniRule"/>
</dbReference>
<comment type="similarity">
    <text evidence="2 8">Belongs to the NTAQ1 family.</text>
</comment>
<keyword evidence="12" id="KW-1185">Reference proteome</keyword>
<dbReference type="Pfam" id="PF09764">
    <property type="entry name" value="Nt_Gln_amidase"/>
    <property type="match status" value="1"/>
</dbReference>
<dbReference type="PANTHER" id="PTHR13035">
    <property type="entry name" value="PROTEIN N-TERMINAL GLUTAMINE AMIDOHYDROLASE"/>
    <property type="match status" value="1"/>
</dbReference>
<evidence type="ECO:0000256" key="7">
    <source>
        <dbReference type="ARBA" id="ARBA00048768"/>
    </source>
</evidence>
<evidence type="ECO:0000256" key="4">
    <source>
        <dbReference type="ARBA" id="ARBA00012718"/>
    </source>
</evidence>
<reference evidence="12" key="1">
    <citation type="journal article" date="2020" name="PLoS Negl. Trop. Dis.">
        <title>High-quality nuclear genome for Sarcoptes scabiei-A critical resource for a neglected parasite.</title>
        <authorList>
            <person name="Korhonen P.K."/>
            <person name="Gasser R.B."/>
            <person name="Ma G."/>
            <person name="Wang T."/>
            <person name="Stroehlein A.J."/>
            <person name="Young N.D."/>
            <person name="Ang C.S."/>
            <person name="Fernando D.D."/>
            <person name="Lu H.C."/>
            <person name="Taylor S."/>
            <person name="Reynolds S.L."/>
            <person name="Mofiz E."/>
            <person name="Najaraj S.H."/>
            <person name="Gowda H."/>
            <person name="Madugundu A."/>
            <person name="Renuse S."/>
            <person name="Holt D."/>
            <person name="Pandey A."/>
            <person name="Papenfuss A.T."/>
            <person name="Fischer K."/>
        </authorList>
    </citation>
    <scope>NUCLEOTIDE SEQUENCE [LARGE SCALE GENOMIC DNA]</scope>
</reference>
<reference evidence="11" key="3">
    <citation type="submission" date="2022-06" db="UniProtKB">
        <authorList>
            <consortium name="EnsemblMetazoa"/>
        </authorList>
    </citation>
    <scope>IDENTIFICATION</scope>
</reference>
<sequence>MRKNSSRSAKFTQKLLCYIISNHNESVLLWDQSLGSKNGNFVIWDYHVILVYFDRHNGIALVFDFDSILPFPCDFEKYQCSVFKAQDKLFEKYCSLFRVVDAYEYLYTFASDRTRMKNEKHEFIKPPPNYPCIRTDTEINNLNSFISMDSKSFSIGEVCTFDEFRRRFSLSQ</sequence>
<dbReference type="PANTHER" id="PTHR13035:SF0">
    <property type="entry name" value="PROTEIN N-TERMINAL GLUTAMINE AMIDOHYDROLASE"/>
    <property type="match status" value="1"/>
</dbReference>
<dbReference type="EnsemblMetazoa" id="SSS_8956s_mrna">
    <property type="protein sequence ID" value="KAF7491771.1"/>
    <property type="gene ID" value="SSS_8956"/>
</dbReference>
<feature type="domain" description="Protein N-terminal glutamine amidohydrolase alpha beta roll" evidence="9">
    <location>
        <begin position="9"/>
        <end position="168"/>
    </location>
</feature>
<evidence type="ECO:0000256" key="1">
    <source>
        <dbReference type="ARBA" id="ARBA00003923"/>
    </source>
</evidence>
<comment type="subunit">
    <text evidence="3 8">Monomer.</text>
</comment>
<reference evidence="10" key="2">
    <citation type="submission" date="2020-01" db="EMBL/GenBank/DDBJ databases">
        <authorList>
            <person name="Korhonen P.K.K."/>
            <person name="Guangxu M.G."/>
            <person name="Wang T.W."/>
            <person name="Stroehlein A.J.S."/>
            <person name="Young N.D."/>
            <person name="Ang C.-S.A."/>
            <person name="Fernando D.W.F."/>
            <person name="Lu H.L."/>
            <person name="Taylor S.T."/>
            <person name="Ehtesham M.E.M."/>
            <person name="Najaraj S.H.N."/>
            <person name="Harsha G.H.G."/>
            <person name="Madugundu A.M."/>
            <person name="Renuse S.R."/>
            <person name="Holt D.H."/>
            <person name="Pandey A.P."/>
            <person name="Papenfuss A.P."/>
            <person name="Gasser R.B.G."/>
            <person name="Fischer K.F."/>
        </authorList>
    </citation>
    <scope>NUCLEOTIDE SEQUENCE</scope>
    <source>
        <strain evidence="10">SSS_KF_BRIS2020</strain>
    </source>
</reference>
<dbReference type="GO" id="GO:0005829">
    <property type="term" value="C:cytosol"/>
    <property type="evidence" value="ECO:0007669"/>
    <property type="project" value="TreeGrafter"/>
</dbReference>
<name>A0A834R820_SARSC</name>
<dbReference type="InterPro" id="IPR037132">
    <property type="entry name" value="N_Gln_amidohydro_ab_roll_sf"/>
</dbReference>
<comment type="catalytic activity">
    <reaction evidence="7 8">
        <text>N-terminal L-glutaminyl-[protein] + H2O = N-terminal L-glutamyl-[protein] + NH4(+)</text>
        <dbReference type="Rhea" id="RHEA:50680"/>
        <dbReference type="Rhea" id="RHEA-COMP:12668"/>
        <dbReference type="Rhea" id="RHEA-COMP:12777"/>
        <dbReference type="ChEBI" id="CHEBI:15377"/>
        <dbReference type="ChEBI" id="CHEBI:28938"/>
        <dbReference type="ChEBI" id="CHEBI:64721"/>
        <dbReference type="ChEBI" id="CHEBI:64722"/>
        <dbReference type="EC" id="3.5.1.122"/>
    </reaction>
</comment>
<proteinExistence type="inferred from homology"/>
<dbReference type="Gene3D" id="3.10.620.10">
    <property type="entry name" value="Protein N-terminal glutamine amidohydrolase, alpha beta roll"/>
    <property type="match status" value="1"/>
</dbReference>
<accession>A0A834R820</accession>
<dbReference type="EMBL" id="WVUK01000058">
    <property type="protein sequence ID" value="KAF7491771.1"/>
    <property type="molecule type" value="Genomic_DNA"/>
</dbReference>
<comment type="function">
    <text evidence="1 8">Mediates the side-chain deamidation of N-terminal glutamine residues to glutamate, an important step in N-end rule pathway of protein degradation. Conversion of the resulting N-terminal glutamine to glutamate renders the protein susceptible to arginylation, polyubiquitination and degradation as specified by the N-end rule. Does not act on substrates with internal or C-terminal glutamine and does not act on non-glutamine residues in any position.</text>
</comment>
<organism evidence="10">
    <name type="scientific">Sarcoptes scabiei</name>
    <name type="common">Itch mite</name>
    <name type="synonym">Acarus scabiei</name>
    <dbReference type="NCBI Taxonomy" id="52283"/>
    <lineage>
        <taxon>Eukaryota</taxon>
        <taxon>Metazoa</taxon>
        <taxon>Ecdysozoa</taxon>
        <taxon>Arthropoda</taxon>
        <taxon>Chelicerata</taxon>
        <taxon>Arachnida</taxon>
        <taxon>Acari</taxon>
        <taxon>Acariformes</taxon>
        <taxon>Sarcoptiformes</taxon>
        <taxon>Astigmata</taxon>
        <taxon>Psoroptidia</taxon>
        <taxon>Sarcoptoidea</taxon>
        <taxon>Sarcoptidae</taxon>
        <taxon>Sarcoptinae</taxon>
        <taxon>Sarcoptes</taxon>
    </lineage>
</organism>
<evidence type="ECO:0000256" key="3">
    <source>
        <dbReference type="ARBA" id="ARBA00011245"/>
    </source>
</evidence>
<dbReference type="GO" id="GO:0005634">
    <property type="term" value="C:nucleus"/>
    <property type="evidence" value="ECO:0007669"/>
    <property type="project" value="TreeGrafter"/>
</dbReference>
<evidence type="ECO:0000256" key="2">
    <source>
        <dbReference type="ARBA" id="ARBA00008985"/>
    </source>
</evidence>
<evidence type="ECO:0000256" key="6">
    <source>
        <dbReference type="ARBA" id="ARBA00022801"/>
    </source>
</evidence>
<evidence type="ECO:0000313" key="12">
    <source>
        <dbReference type="Proteomes" id="UP000070412"/>
    </source>
</evidence>
<evidence type="ECO:0000313" key="11">
    <source>
        <dbReference type="EnsemblMetazoa" id="KAF7491771.1"/>
    </source>
</evidence>
<evidence type="ECO:0000256" key="5">
    <source>
        <dbReference type="ARBA" id="ARBA00021247"/>
    </source>
</evidence>
<dbReference type="InterPro" id="IPR039733">
    <property type="entry name" value="NTAQ1"/>
</dbReference>
<protein>
    <recommendedName>
        <fullName evidence="5 8">Protein N-terminal glutamine amidohydrolase</fullName>
        <ecNumber evidence="4 8">3.5.1.122</ecNumber>
    </recommendedName>
    <alternativeName>
        <fullName evidence="8">Protein NH2-terminal glutamine deamidase</fullName>
    </alternativeName>
</protein>